<name>H1XUL4_CALAY</name>
<dbReference type="KEGG" id="caby:Cabys_78"/>
<comment type="catalytic activity">
    <reaction evidence="12 16">
        <text>N(6)-[(R)-dihydrolipoyl]-L-lysyl-[protein] + NAD(+) = N(6)-[(R)-lipoyl]-L-lysyl-[protein] + NADH + H(+)</text>
        <dbReference type="Rhea" id="RHEA:15045"/>
        <dbReference type="Rhea" id="RHEA-COMP:10474"/>
        <dbReference type="Rhea" id="RHEA-COMP:10475"/>
        <dbReference type="ChEBI" id="CHEBI:15378"/>
        <dbReference type="ChEBI" id="CHEBI:57540"/>
        <dbReference type="ChEBI" id="CHEBI:57945"/>
        <dbReference type="ChEBI" id="CHEBI:83099"/>
        <dbReference type="ChEBI" id="CHEBI:83100"/>
        <dbReference type="EC" id="1.8.1.4"/>
    </reaction>
</comment>
<feature type="domain" description="FAD/NAD(P)-binding" evidence="18">
    <location>
        <begin position="4"/>
        <end position="324"/>
    </location>
</feature>
<dbReference type="PRINTS" id="PR00411">
    <property type="entry name" value="PNDRDTASEI"/>
</dbReference>
<evidence type="ECO:0000256" key="10">
    <source>
        <dbReference type="ARBA" id="ARBA00023157"/>
    </source>
</evidence>
<keyword evidence="5" id="KW-0963">Cytoplasm</keyword>
<dbReference type="InterPro" id="IPR023753">
    <property type="entry name" value="FAD/NAD-binding_dom"/>
</dbReference>
<evidence type="ECO:0000256" key="11">
    <source>
        <dbReference type="ARBA" id="ARBA00023284"/>
    </source>
</evidence>
<evidence type="ECO:0000259" key="17">
    <source>
        <dbReference type="Pfam" id="PF02852"/>
    </source>
</evidence>
<protein>
    <recommendedName>
        <fullName evidence="4 16">Dihydrolipoyl dehydrogenase</fullName>
        <ecNumber evidence="3 16">1.8.1.4</ecNumber>
    </recommendedName>
</protein>
<evidence type="ECO:0000256" key="3">
    <source>
        <dbReference type="ARBA" id="ARBA00012608"/>
    </source>
</evidence>
<dbReference type="GO" id="GO:0005737">
    <property type="term" value="C:cytoplasm"/>
    <property type="evidence" value="ECO:0007669"/>
    <property type="project" value="UniProtKB-SubCell"/>
</dbReference>
<dbReference type="InParanoid" id="H1XUL4"/>
<keyword evidence="8 16" id="KW-0560">Oxidoreductase</keyword>
<dbReference type="PIRSF" id="PIRSF000350">
    <property type="entry name" value="Mercury_reductase_MerA"/>
    <property type="match status" value="1"/>
</dbReference>
<evidence type="ECO:0000313" key="21">
    <source>
        <dbReference type="Proteomes" id="UP000004671"/>
    </source>
</evidence>
<dbReference type="OrthoDB" id="9807946at2"/>
<dbReference type="EMBL" id="CM001402">
    <property type="protein sequence ID" value="EHO40513.1"/>
    <property type="molecule type" value="Genomic_DNA"/>
</dbReference>
<reference evidence="19 22" key="2">
    <citation type="submission" date="2016-11" db="EMBL/GenBank/DDBJ databases">
        <title>Genomic analysis of Caldithrix abyssi and proposal of a novel bacterial phylum Caldithrichaeota.</title>
        <authorList>
            <person name="Kublanov I."/>
            <person name="Sigalova O."/>
            <person name="Gavrilov S."/>
            <person name="Lebedinsky A."/>
            <person name="Ivanova N."/>
            <person name="Daum C."/>
            <person name="Reddy T."/>
            <person name="Klenk H.P."/>
            <person name="Goker M."/>
            <person name="Reva O."/>
            <person name="Miroshnichenko M."/>
            <person name="Kyprides N."/>
            <person name="Woyke T."/>
            <person name="Gelfand M."/>
        </authorList>
    </citation>
    <scope>NUCLEOTIDE SEQUENCE [LARGE SCALE GENOMIC DNA]</scope>
    <source>
        <strain evidence="19 22">LF13</strain>
    </source>
</reference>
<dbReference type="HOGENOM" id="CLU_016755_0_2_0"/>
<dbReference type="NCBIfam" id="TIGR01350">
    <property type="entry name" value="lipoamide_DH"/>
    <property type="match status" value="1"/>
</dbReference>
<comment type="subcellular location">
    <subcellularLocation>
        <location evidence="1">Cytoplasm</location>
    </subcellularLocation>
</comment>
<keyword evidence="11 16" id="KW-0676">Redox-active center</keyword>
<dbReference type="Proteomes" id="UP000183868">
    <property type="component" value="Chromosome"/>
</dbReference>
<reference evidence="20 21" key="1">
    <citation type="submission" date="2011-09" db="EMBL/GenBank/DDBJ databases">
        <title>The permanent draft genome of Caldithrix abyssi DSM 13497.</title>
        <authorList>
            <consortium name="US DOE Joint Genome Institute (JGI-PGF)"/>
            <person name="Lucas S."/>
            <person name="Han J."/>
            <person name="Lapidus A."/>
            <person name="Bruce D."/>
            <person name="Goodwin L."/>
            <person name="Pitluck S."/>
            <person name="Peters L."/>
            <person name="Kyrpides N."/>
            <person name="Mavromatis K."/>
            <person name="Ivanova N."/>
            <person name="Mikhailova N."/>
            <person name="Chertkov O."/>
            <person name="Detter J.C."/>
            <person name="Tapia R."/>
            <person name="Han C."/>
            <person name="Land M."/>
            <person name="Hauser L."/>
            <person name="Markowitz V."/>
            <person name="Cheng J.-F."/>
            <person name="Hugenholtz P."/>
            <person name="Woyke T."/>
            <person name="Wu D."/>
            <person name="Spring S."/>
            <person name="Brambilla E."/>
            <person name="Klenk H.-P."/>
            <person name="Eisen J.A."/>
        </authorList>
    </citation>
    <scope>NUCLEOTIDE SEQUENCE [LARGE SCALE GENOMIC DNA]</scope>
    <source>
        <strain evidence="20 21">DSM 13497</strain>
    </source>
</reference>
<evidence type="ECO:0000256" key="13">
    <source>
        <dbReference type="PIRSR" id="PIRSR000350-2"/>
    </source>
</evidence>
<dbReference type="InterPro" id="IPR050151">
    <property type="entry name" value="Class-I_Pyr_Nuc-Dis_Oxidored"/>
</dbReference>
<feature type="binding site" evidence="14">
    <location>
        <position position="269"/>
    </location>
    <ligand>
        <name>NAD(+)</name>
        <dbReference type="ChEBI" id="CHEBI:57540"/>
    </ligand>
</feature>
<dbReference type="Proteomes" id="UP000004671">
    <property type="component" value="Chromosome"/>
</dbReference>
<feature type="binding site" evidence="14">
    <location>
        <position position="309"/>
    </location>
    <ligand>
        <name>FAD</name>
        <dbReference type="ChEBI" id="CHEBI:57692"/>
    </ligand>
</feature>
<dbReference type="Pfam" id="PF07992">
    <property type="entry name" value="Pyr_redox_2"/>
    <property type="match status" value="1"/>
</dbReference>
<evidence type="ECO:0000256" key="9">
    <source>
        <dbReference type="ARBA" id="ARBA00023027"/>
    </source>
</evidence>
<dbReference type="PRINTS" id="PR00368">
    <property type="entry name" value="FADPNR"/>
</dbReference>
<evidence type="ECO:0000256" key="1">
    <source>
        <dbReference type="ARBA" id="ARBA00004496"/>
    </source>
</evidence>
<dbReference type="Gene3D" id="3.30.390.30">
    <property type="match status" value="1"/>
</dbReference>
<feature type="binding site" evidence="14">
    <location>
        <begin position="179"/>
        <end position="186"/>
    </location>
    <ligand>
        <name>NAD(+)</name>
        <dbReference type="ChEBI" id="CHEBI:57540"/>
    </ligand>
</feature>
<evidence type="ECO:0000313" key="20">
    <source>
        <dbReference type="EMBL" id="EHO40513.1"/>
    </source>
</evidence>
<keyword evidence="14" id="KW-0547">Nucleotide-binding</keyword>
<dbReference type="InterPro" id="IPR006258">
    <property type="entry name" value="Lipoamide_DH"/>
</dbReference>
<dbReference type="SUPFAM" id="SSF51905">
    <property type="entry name" value="FAD/NAD(P)-binding domain"/>
    <property type="match status" value="1"/>
</dbReference>
<evidence type="ECO:0000256" key="15">
    <source>
        <dbReference type="PIRSR" id="PIRSR000350-4"/>
    </source>
</evidence>
<comment type="similarity">
    <text evidence="2 16">Belongs to the class-I pyridine nucleotide-disulfide oxidoreductase family.</text>
</comment>
<dbReference type="Pfam" id="PF02852">
    <property type="entry name" value="Pyr_redox_dim"/>
    <property type="match status" value="1"/>
</dbReference>
<dbReference type="eggNOG" id="COG1249">
    <property type="taxonomic scope" value="Bacteria"/>
</dbReference>
<dbReference type="STRING" id="880073.Cabys_78"/>
<evidence type="ECO:0000256" key="8">
    <source>
        <dbReference type="ARBA" id="ARBA00023002"/>
    </source>
</evidence>
<dbReference type="AlphaFoldDB" id="H1XUL4"/>
<keyword evidence="7 14" id="KW-0274">FAD</keyword>
<accession>H1XUL4</accession>
<evidence type="ECO:0000256" key="16">
    <source>
        <dbReference type="RuleBase" id="RU003692"/>
    </source>
</evidence>
<evidence type="ECO:0000256" key="2">
    <source>
        <dbReference type="ARBA" id="ARBA00007532"/>
    </source>
</evidence>
<dbReference type="InterPro" id="IPR036188">
    <property type="entry name" value="FAD/NAD-bd_sf"/>
</dbReference>
<evidence type="ECO:0000256" key="6">
    <source>
        <dbReference type="ARBA" id="ARBA00022630"/>
    </source>
</evidence>
<dbReference type="GO" id="GO:0006103">
    <property type="term" value="P:2-oxoglutarate metabolic process"/>
    <property type="evidence" value="ECO:0007669"/>
    <property type="project" value="TreeGrafter"/>
</dbReference>
<dbReference type="FunFam" id="3.30.390.30:FF:000001">
    <property type="entry name" value="Dihydrolipoyl dehydrogenase"/>
    <property type="match status" value="1"/>
</dbReference>
<keyword evidence="9 14" id="KW-0520">NAD</keyword>
<dbReference type="PROSITE" id="PS00076">
    <property type="entry name" value="PYRIDINE_REDOX_1"/>
    <property type="match status" value="1"/>
</dbReference>
<comment type="cofactor">
    <cofactor evidence="14 16">
        <name>FAD</name>
        <dbReference type="ChEBI" id="CHEBI:57692"/>
    </cofactor>
    <text evidence="14 16">Binds 1 FAD per subunit.</text>
</comment>
<dbReference type="GO" id="GO:0004148">
    <property type="term" value="F:dihydrolipoyl dehydrogenase (NADH) activity"/>
    <property type="evidence" value="ECO:0007669"/>
    <property type="project" value="UniProtKB-EC"/>
</dbReference>
<dbReference type="PaxDb" id="880073-Calab_0876"/>
<sequence>MNSYDIAIIGSGPGGYVAAIRAAQLNLKTVLIEKDRLGGVCLNWGCIPTKALLKSAELFEQIKKAKSFGITVKEAAVDFPAVIKRSRQVADMNSKGVEFLMKKNKIDVEFGSARFQTANQLEVTDASGKTKRIEAKHIIIATGGRPRTIPGIEIDEEKIISSRTAMTLKEKPASMVIIGAGAIGVEFAYFYNAMGSAVTMVEMLDHLLPQEDEEISTILERNFKKNKINFHTSATVSKIEKLEKGVRVFIKKGDKEEVLEADKALMAIGIQGNVEGLGLEKIGVEHEKGFIKVDQWYRTNVDGVYAIGDIIGPPLLAHVASHEGIVCVEKIAGLTPHAVDYNSIPGCTYCQPQVASIGLTEKEALAQGNQIKIGRFPYSASGKARAIGERDGMVKLIFDAKYGELLGAHIIGAEATELIAELGVAKGLEVTPVELFSTIHAHPTLSEMIMEAAADAEKKAIHI</sequence>
<dbReference type="SUPFAM" id="SSF55424">
    <property type="entry name" value="FAD/NAD-linked reductases, dimerisation (C-terminal) domain"/>
    <property type="match status" value="1"/>
</dbReference>
<dbReference type="RefSeq" id="WP_006927510.1">
    <property type="nucleotide sequence ID" value="NZ_CM001402.1"/>
</dbReference>
<organism evidence="20 21">
    <name type="scientific">Caldithrix abyssi DSM 13497</name>
    <dbReference type="NCBI Taxonomy" id="880073"/>
    <lineage>
        <taxon>Bacteria</taxon>
        <taxon>Pseudomonadati</taxon>
        <taxon>Calditrichota</taxon>
        <taxon>Calditrichia</taxon>
        <taxon>Calditrichales</taxon>
        <taxon>Calditrichaceae</taxon>
        <taxon>Caldithrix</taxon>
    </lineage>
</organism>
<dbReference type="InterPro" id="IPR012999">
    <property type="entry name" value="Pyr_OxRdtase_I_AS"/>
</dbReference>
<keyword evidence="21" id="KW-1185">Reference proteome</keyword>
<dbReference type="PANTHER" id="PTHR22912">
    <property type="entry name" value="DISULFIDE OXIDOREDUCTASE"/>
    <property type="match status" value="1"/>
</dbReference>
<evidence type="ECO:0000256" key="14">
    <source>
        <dbReference type="PIRSR" id="PIRSR000350-3"/>
    </source>
</evidence>
<keyword evidence="10" id="KW-1015">Disulfide bond</keyword>
<evidence type="ECO:0000313" key="22">
    <source>
        <dbReference type="Proteomes" id="UP000183868"/>
    </source>
</evidence>
<dbReference type="EC" id="1.8.1.4" evidence="3 16"/>
<dbReference type="PANTHER" id="PTHR22912:SF217">
    <property type="entry name" value="DIHYDROLIPOYL DEHYDROGENASE"/>
    <property type="match status" value="1"/>
</dbReference>
<dbReference type="Gene3D" id="3.50.50.60">
    <property type="entry name" value="FAD/NAD(P)-binding domain"/>
    <property type="match status" value="2"/>
</dbReference>
<dbReference type="InterPro" id="IPR016156">
    <property type="entry name" value="FAD/NAD-linked_Rdtase_dimer_sf"/>
</dbReference>
<comment type="miscellaneous">
    <text evidence="16">The active site is a redox-active disulfide bond.</text>
</comment>
<dbReference type="GO" id="GO:0050660">
    <property type="term" value="F:flavin adenine dinucleotide binding"/>
    <property type="evidence" value="ECO:0007669"/>
    <property type="project" value="InterPro"/>
</dbReference>
<dbReference type="EMBL" id="CP018099">
    <property type="protein sequence ID" value="APF16829.1"/>
    <property type="molecule type" value="Genomic_DNA"/>
</dbReference>
<evidence type="ECO:0000256" key="5">
    <source>
        <dbReference type="ARBA" id="ARBA00022490"/>
    </source>
</evidence>
<feature type="active site" description="Proton acceptor" evidence="13">
    <location>
        <position position="442"/>
    </location>
</feature>
<evidence type="ECO:0000256" key="4">
    <source>
        <dbReference type="ARBA" id="ARBA00016961"/>
    </source>
</evidence>
<evidence type="ECO:0000256" key="12">
    <source>
        <dbReference type="ARBA" id="ARBA00049187"/>
    </source>
</evidence>
<evidence type="ECO:0000256" key="7">
    <source>
        <dbReference type="ARBA" id="ARBA00022827"/>
    </source>
</evidence>
<feature type="binding site" evidence="14">
    <location>
        <position position="50"/>
    </location>
    <ligand>
        <name>FAD</name>
        <dbReference type="ChEBI" id="CHEBI:57692"/>
    </ligand>
</feature>
<gene>
    <name evidence="19" type="ORF">Cabys_78</name>
    <name evidence="20" type="ORF">Calab_0876</name>
</gene>
<evidence type="ECO:0000259" key="18">
    <source>
        <dbReference type="Pfam" id="PF07992"/>
    </source>
</evidence>
<feature type="disulfide bond" description="Redox-active" evidence="15">
    <location>
        <begin position="41"/>
        <end position="46"/>
    </location>
</feature>
<dbReference type="InterPro" id="IPR001100">
    <property type="entry name" value="Pyr_nuc-diS_OxRdtase"/>
</dbReference>
<evidence type="ECO:0000313" key="19">
    <source>
        <dbReference type="EMBL" id="APF16829.1"/>
    </source>
</evidence>
<feature type="domain" description="Pyridine nucleotide-disulphide oxidoreductase dimerisation" evidence="17">
    <location>
        <begin position="344"/>
        <end position="453"/>
    </location>
</feature>
<dbReference type="InterPro" id="IPR004099">
    <property type="entry name" value="Pyr_nucl-diS_OxRdtase_dimer"/>
</dbReference>
<proteinExistence type="inferred from homology"/>
<feature type="binding site" evidence="14">
    <location>
        <position position="202"/>
    </location>
    <ligand>
        <name>NAD(+)</name>
        <dbReference type="ChEBI" id="CHEBI:57540"/>
    </ligand>
</feature>
<keyword evidence="6 16" id="KW-0285">Flavoprotein</keyword>